<dbReference type="InterPro" id="IPR033985">
    <property type="entry name" value="SusD-like_N"/>
</dbReference>
<comment type="caution">
    <text evidence="2">The sequence shown here is derived from an EMBL/GenBank/DDBJ whole genome shotgun (WGS) entry which is preliminary data.</text>
</comment>
<accession>A0ABR9T370</accession>
<keyword evidence="3" id="KW-1185">Reference proteome</keyword>
<reference evidence="2 3" key="1">
    <citation type="submission" date="2018-02" db="EMBL/GenBank/DDBJ databases">
        <title>Sphingobacterium KA21.</title>
        <authorList>
            <person name="Vasarhelyi B.M."/>
            <person name="Deshmukh S."/>
            <person name="Balint B."/>
            <person name="Kukolya J."/>
        </authorList>
    </citation>
    <scope>NUCLEOTIDE SEQUENCE [LARGE SCALE GENOMIC DNA]</scope>
    <source>
        <strain evidence="2 3">Ka21</strain>
    </source>
</reference>
<dbReference type="Pfam" id="PF14322">
    <property type="entry name" value="SusD-like_3"/>
    <property type="match status" value="1"/>
</dbReference>
<organism evidence="2 3">
    <name type="scientific">Sphingobacterium pedocola</name>
    <dbReference type="NCBI Taxonomy" id="2082722"/>
    <lineage>
        <taxon>Bacteria</taxon>
        <taxon>Pseudomonadati</taxon>
        <taxon>Bacteroidota</taxon>
        <taxon>Sphingobacteriia</taxon>
        <taxon>Sphingobacteriales</taxon>
        <taxon>Sphingobacteriaceae</taxon>
        <taxon>Sphingobacterium</taxon>
    </lineage>
</organism>
<evidence type="ECO:0000259" key="1">
    <source>
        <dbReference type="Pfam" id="PF14322"/>
    </source>
</evidence>
<evidence type="ECO:0000313" key="2">
    <source>
        <dbReference type="EMBL" id="MBE8719793.1"/>
    </source>
</evidence>
<protein>
    <submittedName>
        <fullName evidence="2">RagB/SusD family nutrient uptake outer membrane protein</fullName>
    </submittedName>
</protein>
<proteinExistence type="predicted"/>
<dbReference type="EMBL" id="PSKQ01000017">
    <property type="protein sequence ID" value="MBE8719793.1"/>
    <property type="molecule type" value="Genomic_DNA"/>
</dbReference>
<dbReference type="InterPro" id="IPR011990">
    <property type="entry name" value="TPR-like_helical_dom_sf"/>
</dbReference>
<dbReference type="Gene3D" id="1.25.40.390">
    <property type="match status" value="2"/>
</dbReference>
<dbReference type="RefSeq" id="WP_196937500.1">
    <property type="nucleotide sequence ID" value="NZ_MU158689.1"/>
</dbReference>
<evidence type="ECO:0000313" key="3">
    <source>
        <dbReference type="Proteomes" id="UP000618319"/>
    </source>
</evidence>
<dbReference type="Proteomes" id="UP000618319">
    <property type="component" value="Unassembled WGS sequence"/>
</dbReference>
<gene>
    <name evidence="2" type="ORF">C4F40_03500</name>
</gene>
<name>A0ABR9T370_9SPHI</name>
<feature type="domain" description="SusD-like N-terminal" evidence="1">
    <location>
        <begin position="24"/>
        <end position="228"/>
    </location>
</feature>
<dbReference type="PROSITE" id="PS51257">
    <property type="entry name" value="PROKAR_LIPOPROTEIN"/>
    <property type="match status" value="1"/>
</dbReference>
<dbReference type="SUPFAM" id="SSF48452">
    <property type="entry name" value="TPR-like"/>
    <property type="match status" value="1"/>
</dbReference>
<sequence>MKRKNTLYTAIVFLCGLGLTSCNKFLDEMPDNRATLDTEAKIDKMLVSAYPQTAYLVSAEFSSDNVDDYGATNPYSERDIAQLFRWEEVTENTDDSPKSLWEACYQAIASANAALVAIEEMGNPASLNPQRGEALAARAYNHFILVNLFAQHYSKTHSLTDLGVTYMLSPETELDPKYERNTVQEVYDYMLQDLAEAIPLIDDATYNSTPKYHMNFAATNALAARIALYMQDWEKAVQYANAAIGVNPSAILRENDKISANAVGGVLDVAIFYNRSDIKANLLLQTAGTNHGVYFGPYYEGGRYSHGALIANTETMLAPAPYGQRNSIGYKVRAFVYSGTNLDKILMARVPYLFEFTDPVAGIGYSRGVYAAFTTEETMLVRAEALIHLKRYNEAVVDMKRWVDNTLVAPPAVFTVESINTWANNLEYFTPQMPTPKKKLNPEFAVEAGTQENLLHALLFIRRVETIHTGLRWFDVKRYGIEIERRIVTSGTTVASVESESKLTVRDKRQALQIPLDVISAGLTPNPR</sequence>